<organism evidence="2 3">
    <name type="scientific">Lausannevirus</name>
    <dbReference type="NCBI Taxonomy" id="999883"/>
    <lineage>
        <taxon>Viruses</taxon>
        <taxon>Varidnaviria</taxon>
        <taxon>Bamfordvirae</taxon>
        <taxon>Nucleocytoviricota</taxon>
        <taxon>Megaviricetes</taxon>
        <taxon>Pimascovirales</taxon>
        <taxon>Pimascovirales incertae sedis</taxon>
        <taxon>Marseilleviridae</taxon>
        <taxon>Losannavirus</taxon>
        <taxon>Losannavirus lausannense</taxon>
    </lineage>
</organism>
<dbReference type="GeneID" id="10399639"/>
<reference evidence="2 3" key="1">
    <citation type="journal article" date="2011" name="Environ. Microbiol.">
        <title>Lausannevirus, a giant amoebal virus encoding histone doublets.</title>
        <authorList>
            <person name="Thomas V."/>
            <person name="Bertelli C."/>
            <person name="Collyn F."/>
            <person name="Casson N."/>
            <person name="Telenti A."/>
            <person name="Goesmann A."/>
            <person name="Croxatto A."/>
            <person name="Greub G."/>
        </authorList>
    </citation>
    <scope>NUCLEOTIDE SEQUENCE [LARGE SCALE GENOMIC DNA]</scope>
    <source>
        <strain evidence="2">7715</strain>
    </source>
</reference>
<dbReference type="InterPro" id="IPR002119">
    <property type="entry name" value="Histone_H2A"/>
</dbReference>
<dbReference type="InterPro" id="IPR009072">
    <property type="entry name" value="Histone-fold"/>
</dbReference>
<dbReference type="GO" id="GO:0046982">
    <property type="term" value="F:protein heterodimerization activity"/>
    <property type="evidence" value="ECO:0007669"/>
    <property type="project" value="InterPro"/>
</dbReference>
<protein>
    <submittedName>
        <fullName evidence="2">Histone H2A domain-containing protein</fullName>
    </submittedName>
</protein>
<evidence type="ECO:0000313" key="2">
    <source>
        <dbReference type="EMBL" id="AEA06907.1"/>
    </source>
</evidence>
<dbReference type="EMBL" id="HQ113105">
    <property type="protein sequence ID" value="AEA06907.1"/>
    <property type="molecule type" value="Genomic_DNA"/>
</dbReference>
<name>F2WKY4_9VIRU</name>
<dbReference type="KEGG" id="vg:10399639"/>
<proteinExistence type="predicted"/>
<dbReference type="SUPFAM" id="SSF47113">
    <property type="entry name" value="Histone-fold"/>
    <property type="match status" value="1"/>
</dbReference>
<dbReference type="PANTHER" id="PTHR23430">
    <property type="entry name" value="HISTONE H2A"/>
    <property type="match status" value="1"/>
</dbReference>
<accession>F2WKY4</accession>
<sequence length="169" mass="19390">MERIGKYGLFIKRMTPKDTEVTKEAVEQISSMLSFLAETLLRKSTILLGDKKTIKHEVIFWLLRDIPGELGKHSKDYVDSVVYGKRELIFPTKRTENLMRTKTCKRVGQSAVKTLTAILEYFCREVLEAASKEAKRNSRKRIKVLDIQNSVKKDAELFKVFGSGIFSGR</sequence>
<keyword evidence="3" id="KW-1185">Reference proteome</keyword>
<dbReference type="GO" id="GO:0003677">
    <property type="term" value="F:DNA binding"/>
    <property type="evidence" value="ECO:0007669"/>
    <property type="project" value="InterPro"/>
</dbReference>
<dbReference type="GO" id="GO:0030527">
    <property type="term" value="F:structural constituent of chromatin"/>
    <property type="evidence" value="ECO:0007669"/>
    <property type="project" value="InterPro"/>
</dbReference>
<dbReference type="OrthoDB" id="15250at10239"/>
<evidence type="ECO:0000313" key="3">
    <source>
        <dbReference type="Proteomes" id="UP000203366"/>
    </source>
</evidence>
<dbReference type="Gene3D" id="1.10.20.10">
    <property type="entry name" value="Histone, subunit A"/>
    <property type="match status" value="1"/>
</dbReference>
<feature type="domain" description="Transcription factor CBF/NF-Y/archaeal histone" evidence="1">
    <location>
        <begin position="90"/>
        <end position="150"/>
    </location>
</feature>
<dbReference type="InterPro" id="IPR003958">
    <property type="entry name" value="CBFA_NFYB_domain"/>
</dbReference>
<dbReference type="RefSeq" id="YP_004347019.1">
    <property type="nucleotide sequence ID" value="NC_015326.1"/>
</dbReference>
<dbReference type="SMR" id="F2WKY4"/>
<dbReference type="Proteomes" id="UP000203366">
    <property type="component" value="Segment"/>
</dbReference>
<evidence type="ECO:0000259" key="1">
    <source>
        <dbReference type="Pfam" id="PF00808"/>
    </source>
</evidence>
<dbReference type="SMART" id="SM00414">
    <property type="entry name" value="H2A"/>
    <property type="match status" value="1"/>
</dbReference>
<dbReference type="Pfam" id="PF00808">
    <property type="entry name" value="CBFD_NFYB_HMF"/>
    <property type="match status" value="1"/>
</dbReference>
<gene>
    <name evidence="2" type="ORF">LAU_0051</name>
</gene>